<dbReference type="Pfam" id="PF13020">
    <property type="entry name" value="NOV_C"/>
    <property type="match status" value="1"/>
</dbReference>
<name>A0A7S0MIB1_9CRYP</name>
<dbReference type="InterPro" id="IPR052957">
    <property type="entry name" value="Auxin_embryo_med"/>
</dbReference>
<dbReference type="InterPro" id="IPR036890">
    <property type="entry name" value="HATPase_C_sf"/>
</dbReference>
<dbReference type="SUPFAM" id="SSF55874">
    <property type="entry name" value="ATPase domain of HSP90 chaperone/DNA topoisomerase II/histidine kinase"/>
    <property type="match status" value="1"/>
</dbReference>
<dbReference type="PANTHER" id="PTHR32387">
    <property type="entry name" value="WU:FJ29H11"/>
    <property type="match status" value="1"/>
</dbReference>
<evidence type="ECO:0000313" key="2">
    <source>
        <dbReference type="EMBL" id="CAD8642334.1"/>
    </source>
</evidence>
<proteinExistence type="predicted"/>
<dbReference type="NCBIfam" id="NF047352">
    <property type="entry name" value="P_loop_sacsin"/>
    <property type="match status" value="1"/>
</dbReference>
<organism evidence="2">
    <name type="scientific">Cryptomonas curvata</name>
    <dbReference type="NCBI Taxonomy" id="233186"/>
    <lineage>
        <taxon>Eukaryota</taxon>
        <taxon>Cryptophyceae</taxon>
        <taxon>Cryptomonadales</taxon>
        <taxon>Cryptomonadaceae</taxon>
        <taxon>Cryptomonas</taxon>
    </lineage>
</organism>
<dbReference type="EMBL" id="HBEZ01036462">
    <property type="protein sequence ID" value="CAD8642334.1"/>
    <property type="molecule type" value="Transcribed_RNA"/>
</dbReference>
<feature type="domain" description="Protein NO VEIN C-terminal" evidence="1">
    <location>
        <begin position="1745"/>
        <end position="1823"/>
    </location>
</feature>
<dbReference type="PANTHER" id="PTHR32387:SF0">
    <property type="entry name" value="PROTEIN NO VEIN"/>
    <property type="match status" value="1"/>
</dbReference>
<sequence>MSVQQPVLASNEQKTISHKAMDLQGSSLDIDDSSFDIEDAKMMRVISEQDAKAFVSNLHNSWDKFKFHRKAMCKCLEHLGPALYPSSGHFISELIQNADDCLYSDIQLPKMKIYLADNYMLISKNEVGFVASDVFSVCSIGESTKSQGSCFIGHKGIGFKAVFAASKSPTIISIPWYFGFVEGADEIDSFVTPRWLDVAAREKLPDLVKQVMESHKTFGSLLYLPYHSQMQSMVSEGNFHALQFVDPVSLLFLNKIKCIEVVDMNDPNKSMCAQCEELESEESNTIKSVFFEERPRLSKHIINCSGSKFPVTLVRLSLSVPNSTQSAIEAGNLNPKLTEICVCFPLESESRPLSSYSVFAHLPVSKLGFPFKVQANWILSTNRESVEETQFLNLFLRNQIAALVAACLTSDVLHNWIHFIPELHPSLGGWWSEFVHQVHGLVKAKVFDRCFPFHKQQHESFVMLRSDGPDLLEIMSADDLRVYGGYCVLSLADYGSHLKDIIHKIPSLGEEFESLSIMHVLKSIPDKLIDHEGSAKRHKEPLIGWDKLFEFVCKSKDSKSITDLCKFKPIVLIYGCDLQMKRGSLSSCKNAMLIKPEQNGLLPVLHRTIRFNVVTLVGYASDFELNFLESMLHVDALDIQDAILQICTLHFRYHLEVKSIPELSRIVNADPFFYEELDTIIHELIFLFENKESTERILIDQFGAHPKSSSILWIPVESPPFSVKDNTKLVNSARICSASDERPIFLQTVLGIPCSSNKNCALSDKNFDVDKSSCTGSEQMNALRHPQEKLFCNFAIYDSDQSQADPQVPPLKFDLLPQRVQRTEFLKWESLLAWAGSQSPLHMMPTSPTRDLNLQNFLDELHESVSDFVSLVGFHSDEAMAWFRRHLQFEIYLDEKLNNHESFSYLSRILPTIKVPGYLSPEFARKLGIHTEIHPEDMDMFLRVDVNTVKSSSFIMKSHRQLLFTHLNAASEETSKFAAGAPIFILLNGSFGCLCGIKYIFVCDTAVNIALEELSALAAARRNKLVELVVAESDSEKNFLCKHFTIAGNVLDPECIVKIIVQNHLEIYPEICLNPHLFCFEVKELQAELCFLYQHKGITIKYLRQGAEILSDEALLKKLWVPVYGSDVSASSISIQSPALVGHITVSSVLSLTCLLNVCDFEYLALGYEGLRKANEHDAKLKTASLLSWELTLLWLGCKPPVNFKNNSSEKVCMQSFLCNVHGSVSDLVSLIEFHPQETLDWFCKQLEYAIYLDKKILDCSAEFQYVTNNIVDQKITGKGQSREIYLSQFHFSSLFLNVPESLNASVAAKIAIHSCAGFEVVNEVLRFVLGCRTGFSKELFAGSRPLRSHLWDQYQWEAFFNHLQHAPDSVVNDAATKAIFLDLCSKNCADNQQGNRRVAIEGRTAYFSKNRSEELKLARYHSDHYQTGKSKVVFIGAESDAEECFLKSRMNQCIVTLDIHVCIQLVLQSRLHRKARPNEKQNHIFSEIVFLFKNKELVIEHIKSYNDDTRLSDYELLQNLKSKYPRMTEPLILKQHHKADSSFKQALLWLYHSDPEKVCLPLSTVQKNLTVFKFQQEESGEHKVLFSGAKGNHLKAEPWTVQERTLDSFWPTTAKGTHPEQDVQCHGSQIKQQLHDENYLLPEADVIVSDPATFLGNKRSDLPECGQLDTGENELIRIKRSLWTETKKLSFPEHQLRRERIGKTAELFVFKVLSQLSLKSGREYSLENWVSSASKELRFEAGVCESSIDDGLGYDFVIESSIFFSDSKERKKKTCRIEVKGSEKNKPEKFFVSSNELGVMSAAILSEEFEYVVLIVSNVIDNQNGKPSCSLVGYIDSSKFLSCKEIDSPSIQTRDGLVLIPQEYMVPFNTCEANLCRCSWFDGFDK</sequence>
<gene>
    <name evidence="2" type="ORF">CCUR1050_LOCUS20018</name>
</gene>
<accession>A0A7S0MIB1</accession>
<protein>
    <recommendedName>
        <fullName evidence="1">Protein NO VEIN C-terminal domain-containing protein</fullName>
    </recommendedName>
</protein>
<reference evidence="2" key="1">
    <citation type="submission" date="2021-01" db="EMBL/GenBank/DDBJ databases">
        <authorList>
            <person name="Corre E."/>
            <person name="Pelletier E."/>
            <person name="Niang G."/>
            <person name="Scheremetjew M."/>
            <person name="Finn R."/>
            <person name="Kale V."/>
            <person name="Holt S."/>
            <person name="Cochrane G."/>
            <person name="Meng A."/>
            <person name="Brown T."/>
            <person name="Cohen L."/>
        </authorList>
    </citation>
    <scope>NUCLEOTIDE SEQUENCE</scope>
    <source>
        <strain evidence="2">CCAP979/52</strain>
    </source>
</reference>
<dbReference type="InterPro" id="IPR024975">
    <property type="entry name" value="NOV_C"/>
</dbReference>
<evidence type="ECO:0000259" key="1">
    <source>
        <dbReference type="Pfam" id="PF13020"/>
    </source>
</evidence>
<dbReference type="Gene3D" id="3.30.565.10">
    <property type="entry name" value="Histidine kinase-like ATPase, C-terminal domain"/>
    <property type="match status" value="1"/>
</dbReference>